<dbReference type="PATRIC" id="fig|1172194.4.peg.2339"/>
<dbReference type="Pfam" id="PF03466">
    <property type="entry name" value="LysR_substrate"/>
    <property type="match status" value="1"/>
</dbReference>
<dbReference type="GO" id="GO:0003700">
    <property type="term" value="F:DNA-binding transcription factor activity"/>
    <property type="evidence" value="ECO:0007669"/>
    <property type="project" value="InterPro"/>
</dbReference>
<dbReference type="SUPFAM" id="SSF53850">
    <property type="entry name" value="Periplasmic binding protein-like II"/>
    <property type="match status" value="1"/>
</dbReference>
<evidence type="ECO:0000313" key="7">
    <source>
        <dbReference type="Proteomes" id="UP000003704"/>
    </source>
</evidence>
<keyword evidence="3" id="KW-0238">DNA-binding</keyword>
<gene>
    <name evidence="6" type="ORF">WQQ_24220</name>
</gene>
<dbReference type="EMBL" id="AKGD01000002">
    <property type="protein sequence ID" value="EIT68840.1"/>
    <property type="molecule type" value="Genomic_DNA"/>
</dbReference>
<dbReference type="InterPro" id="IPR036390">
    <property type="entry name" value="WH_DNA-bd_sf"/>
</dbReference>
<evidence type="ECO:0000256" key="2">
    <source>
        <dbReference type="ARBA" id="ARBA00023015"/>
    </source>
</evidence>
<sequence length="312" mass="34476">MQPKISLEQWRALVTVVEAGGYAQAAEALHKTQSSVSYLVGKLEFLLDLKVFEIEGRKARLTANGQLLYRRAKALLEESERIESAAATLAAGWEPELRLAVEIIFPTWMLLNTFARFAEQAPGTRLQLHETVLGGTDEALLQHRVHLAINSHVPPGFSGETLLTMKAMAVASADHPLHRLGRQINYDDLRQHRQIVVRDTARQTPRESGGWMGSEQRWTVSNKATAITAVTMGLGFAWYPEEMIRGELQSGALKPLPMRDGADRQVPLYLIVTDGDAAGPATCLMADILREEVRVQCRAHGHVYPGDAAPQT</sequence>
<dbReference type="Gene3D" id="3.40.190.290">
    <property type="match status" value="1"/>
</dbReference>
<dbReference type="InterPro" id="IPR005119">
    <property type="entry name" value="LysR_subst-bd"/>
</dbReference>
<dbReference type="PROSITE" id="PS50931">
    <property type="entry name" value="HTH_LYSR"/>
    <property type="match status" value="1"/>
</dbReference>
<dbReference type="Gene3D" id="1.10.10.10">
    <property type="entry name" value="Winged helix-like DNA-binding domain superfamily/Winged helix DNA-binding domain"/>
    <property type="match status" value="1"/>
</dbReference>
<organism evidence="6 7">
    <name type="scientific">Hydrocarboniphaga effusa AP103</name>
    <dbReference type="NCBI Taxonomy" id="1172194"/>
    <lineage>
        <taxon>Bacteria</taxon>
        <taxon>Pseudomonadati</taxon>
        <taxon>Pseudomonadota</taxon>
        <taxon>Gammaproteobacteria</taxon>
        <taxon>Nevskiales</taxon>
        <taxon>Nevskiaceae</taxon>
        <taxon>Hydrocarboniphaga</taxon>
    </lineage>
</organism>
<dbReference type="GO" id="GO:0000976">
    <property type="term" value="F:transcription cis-regulatory region binding"/>
    <property type="evidence" value="ECO:0007669"/>
    <property type="project" value="TreeGrafter"/>
</dbReference>
<keyword evidence="2" id="KW-0805">Transcription regulation</keyword>
<dbReference type="STRING" id="1172194.WQQ_24220"/>
<evidence type="ECO:0000313" key="6">
    <source>
        <dbReference type="EMBL" id="EIT68840.1"/>
    </source>
</evidence>
<proteinExistence type="inferred from homology"/>
<dbReference type="RefSeq" id="WP_007185365.1">
    <property type="nucleotide sequence ID" value="NZ_AKGD01000002.1"/>
</dbReference>
<evidence type="ECO:0000259" key="5">
    <source>
        <dbReference type="PROSITE" id="PS50931"/>
    </source>
</evidence>
<dbReference type="InterPro" id="IPR000847">
    <property type="entry name" value="LysR_HTH_N"/>
</dbReference>
<dbReference type="AlphaFoldDB" id="I8T4G4"/>
<evidence type="ECO:0000256" key="3">
    <source>
        <dbReference type="ARBA" id="ARBA00023125"/>
    </source>
</evidence>
<protein>
    <submittedName>
        <fullName evidence="6">Transcriptional regulator, LysR family</fullName>
    </submittedName>
</protein>
<keyword evidence="7" id="KW-1185">Reference proteome</keyword>
<reference evidence="6 7" key="1">
    <citation type="journal article" date="2012" name="J. Bacteriol.">
        <title>Genome Sequence of n-Alkane-Degrading Hydrocarboniphaga effusa Strain AP103T (ATCC BAA-332T).</title>
        <authorList>
            <person name="Chang H.K."/>
            <person name="Zylstra G.J."/>
            <person name="Chae J.C."/>
        </authorList>
    </citation>
    <scope>NUCLEOTIDE SEQUENCE [LARGE SCALE GENOMIC DNA]</scope>
    <source>
        <strain evidence="6 7">AP103</strain>
    </source>
</reference>
<dbReference type="Pfam" id="PF00126">
    <property type="entry name" value="HTH_1"/>
    <property type="match status" value="1"/>
</dbReference>
<dbReference type="PANTHER" id="PTHR30126:SF88">
    <property type="entry name" value="TRANSCRIPTIONAL REGULATOR-RELATED"/>
    <property type="match status" value="1"/>
</dbReference>
<comment type="caution">
    <text evidence="6">The sequence shown here is derived from an EMBL/GenBank/DDBJ whole genome shotgun (WGS) entry which is preliminary data.</text>
</comment>
<keyword evidence="4" id="KW-0804">Transcription</keyword>
<dbReference type="Proteomes" id="UP000003704">
    <property type="component" value="Unassembled WGS sequence"/>
</dbReference>
<dbReference type="PANTHER" id="PTHR30126">
    <property type="entry name" value="HTH-TYPE TRANSCRIPTIONAL REGULATOR"/>
    <property type="match status" value="1"/>
</dbReference>
<comment type="similarity">
    <text evidence="1">Belongs to the LysR transcriptional regulatory family.</text>
</comment>
<feature type="domain" description="HTH lysR-type" evidence="5">
    <location>
        <begin position="5"/>
        <end position="62"/>
    </location>
</feature>
<evidence type="ECO:0000256" key="1">
    <source>
        <dbReference type="ARBA" id="ARBA00009437"/>
    </source>
</evidence>
<name>I8T4G4_9GAMM</name>
<accession>I8T4G4</accession>
<dbReference type="SUPFAM" id="SSF46785">
    <property type="entry name" value="Winged helix' DNA-binding domain"/>
    <property type="match status" value="1"/>
</dbReference>
<dbReference type="OrthoDB" id="6988449at2"/>
<dbReference type="InterPro" id="IPR036388">
    <property type="entry name" value="WH-like_DNA-bd_sf"/>
</dbReference>
<evidence type="ECO:0000256" key="4">
    <source>
        <dbReference type="ARBA" id="ARBA00023163"/>
    </source>
</evidence>